<dbReference type="SUPFAM" id="SSF46938">
    <property type="entry name" value="CRAL/TRIO N-terminal domain"/>
    <property type="match status" value="1"/>
</dbReference>
<dbReference type="Gene3D" id="1.10.8.20">
    <property type="entry name" value="N-terminal domain of phosphatidylinositol transfer protein sec14p"/>
    <property type="match status" value="1"/>
</dbReference>
<dbReference type="EMBL" id="BPLQ01003440">
    <property type="protein sequence ID" value="GIY00549.1"/>
    <property type="molecule type" value="Genomic_DNA"/>
</dbReference>
<dbReference type="AlphaFoldDB" id="A0AAV4PWL0"/>
<dbReference type="SUPFAM" id="SSF52087">
    <property type="entry name" value="CRAL/TRIO domain"/>
    <property type="match status" value="1"/>
</dbReference>
<organism evidence="2 3">
    <name type="scientific">Caerostris darwini</name>
    <dbReference type="NCBI Taxonomy" id="1538125"/>
    <lineage>
        <taxon>Eukaryota</taxon>
        <taxon>Metazoa</taxon>
        <taxon>Ecdysozoa</taxon>
        <taxon>Arthropoda</taxon>
        <taxon>Chelicerata</taxon>
        <taxon>Arachnida</taxon>
        <taxon>Araneae</taxon>
        <taxon>Araneomorphae</taxon>
        <taxon>Entelegynae</taxon>
        <taxon>Araneoidea</taxon>
        <taxon>Araneidae</taxon>
        <taxon>Caerostris</taxon>
    </lineage>
</organism>
<keyword evidence="3" id="KW-1185">Reference proteome</keyword>
<dbReference type="InterPro" id="IPR001251">
    <property type="entry name" value="CRAL-TRIO_dom"/>
</dbReference>
<accession>A0AAV4PWL0</accession>
<dbReference type="SMART" id="SM01100">
    <property type="entry name" value="CRAL_TRIO_N"/>
    <property type="match status" value="1"/>
</dbReference>
<dbReference type="Gene3D" id="3.40.525.10">
    <property type="entry name" value="CRAL-TRIO lipid binding domain"/>
    <property type="match status" value="1"/>
</dbReference>
<protein>
    <submittedName>
        <fullName evidence="2">Clavesin-1</fullName>
    </submittedName>
</protein>
<dbReference type="Proteomes" id="UP001054837">
    <property type="component" value="Unassembled WGS sequence"/>
</dbReference>
<comment type="caution">
    <text evidence="2">The sequence shown here is derived from an EMBL/GenBank/DDBJ whole genome shotgun (WGS) entry which is preliminary data.</text>
</comment>
<evidence type="ECO:0000313" key="2">
    <source>
        <dbReference type="EMBL" id="GIY00549.1"/>
    </source>
</evidence>
<evidence type="ECO:0000313" key="3">
    <source>
        <dbReference type="Proteomes" id="UP001054837"/>
    </source>
</evidence>
<dbReference type="InterPro" id="IPR011074">
    <property type="entry name" value="CRAL/TRIO_N_dom"/>
</dbReference>
<dbReference type="Pfam" id="PF03765">
    <property type="entry name" value="CRAL_TRIO_N"/>
    <property type="match status" value="1"/>
</dbReference>
<dbReference type="CDD" id="cd00170">
    <property type="entry name" value="SEC14"/>
    <property type="match status" value="1"/>
</dbReference>
<dbReference type="Pfam" id="PF00650">
    <property type="entry name" value="CRAL_TRIO"/>
    <property type="match status" value="1"/>
</dbReference>
<dbReference type="GO" id="GO:0016020">
    <property type="term" value="C:membrane"/>
    <property type="evidence" value="ECO:0007669"/>
    <property type="project" value="TreeGrafter"/>
</dbReference>
<feature type="domain" description="CRAL-TRIO" evidence="1">
    <location>
        <begin position="104"/>
        <end position="269"/>
    </location>
</feature>
<dbReference type="GO" id="GO:1902936">
    <property type="term" value="F:phosphatidylinositol bisphosphate binding"/>
    <property type="evidence" value="ECO:0007669"/>
    <property type="project" value="TreeGrafter"/>
</dbReference>
<dbReference type="SMART" id="SM00516">
    <property type="entry name" value="SEC14"/>
    <property type="match status" value="1"/>
</dbReference>
<sequence>MASLYETETKRKEYLPFHSECLTHWIMQIAKQELNENEETRASYIEQLRKLVLAEKNLKCRTDDEFLLQFLRARKFSVEKAFTRLQTLFTVFSRSFPDVFVDCDVDSIRSMLKCGVASILPYRNEDGSLVLLIKMGQWDPSQHDAITFLSFISAALLCAVNDPATQICGLHALIDVKGTTVGHIRQLKPRFLYLISKGLRDTPPVRYKGIHLFNASTIFKYMWSVVHIFLSEKLRSRVKFHDDSIESLHKFISKAILPTEYGGDDSNFDAAECSEREVGNFLPKYLELVHSGYVTK</sequence>
<dbReference type="PRINTS" id="PR00180">
    <property type="entry name" value="CRETINALDHBP"/>
</dbReference>
<evidence type="ECO:0000259" key="1">
    <source>
        <dbReference type="PROSITE" id="PS50191"/>
    </source>
</evidence>
<reference evidence="2 3" key="1">
    <citation type="submission" date="2021-06" db="EMBL/GenBank/DDBJ databases">
        <title>Caerostris darwini draft genome.</title>
        <authorList>
            <person name="Kono N."/>
            <person name="Arakawa K."/>
        </authorList>
    </citation>
    <scope>NUCLEOTIDE SEQUENCE [LARGE SCALE GENOMIC DNA]</scope>
</reference>
<dbReference type="PROSITE" id="PS50191">
    <property type="entry name" value="CRAL_TRIO"/>
    <property type="match status" value="1"/>
</dbReference>
<name>A0AAV4PWL0_9ARAC</name>
<dbReference type="Gene3D" id="1.20.5.1200">
    <property type="entry name" value="Alpha-tocopherol transfer"/>
    <property type="match status" value="1"/>
</dbReference>
<dbReference type="PANTHER" id="PTHR10174">
    <property type="entry name" value="ALPHA-TOCOPHEROL TRANSFER PROTEIN-RELATED"/>
    <property type="match status" value="1"/>
</dbReference>
<dbReference type="InterPro" id="IPR036865">
    <property type="entry name" value="CRAL-TRIO_dom_sf"/>
</dbReference>
<gene>
    <name evidence="2" type="primary">clvs1</name>
    <name evidence="2" type="ORF">CDAR_471691</name>
</gene>
<dbReference type="InterPro" id="IPR036273">
    <property type="entry name" value="CRAL/TRIO_N_dom_sf"/>
</dbReference>
<proteinExistence type="predicted"/>
<dbReference type="PANTHER" id="PTHR10174:SF130">
    <property type="entry name" value="ALPHA-TOCOPHEROL TRANSFER PROTEIN-LIKE"/>
    <property type="match status" value="1"/>
</dbReference>